<dbReference type="InterPro" id="IPR017438">
    <property type="entry name" value="ATP-NAD_kinase_N"/>
</dbReference>
<keyword evidence="1 6" id="KW-0808">Transferase</keyword>
<reference evidence="7" key="1">
    <citation type="journal article" date="2020" name="mSystems">
        <title>Genome- and Community-Level Interaction Insights into Carbon Utilization and Element Cycling Functions of Hydrothermarchaeota in Hydrothermal Sediment.</title>
        <authorList>
            <person name="Zhou Z."/>
            <person name="Liu Y."/>
            <person name="Xu W."/>
            <person name="Pan J."/>
            <person name="Luo Z.H."/>
            <person name="Li M."/>
        </authorList>
    </citation>
    <scope>NUCLEOTIDE SEQUENCE [LARGE SCALE GENOMIC DNA]</scope>
    <source>
        <strain evidence="7">SpSt-81</strain>
    </source>
</reference>
<feature type="binding site" evidence="6">
    <location>
        <begin position="122"/>
        <end position="123"/>
    </location>
    <ligand>
        <name>NAD(+)</name>
        <dbReference type="ChEBI" id="CHEBI:57540"/>
    </ligand>
</feature>
<keyword evidence="4 6" id="KW-0520">NAD</keyword>
<dbReference type="GO" id="GO:0003951">
    <property type="term" value="F:NAD+ kinase activity"/>
    <property type="evidence" value="ECO:0007669"/>
    <property type="project" value="UniProtKB-UniRule"/>
</dbReference>
<keyword evidence="6" id="KW-0547">Nucleotide-binding</keyword>
<dbReference type="GO" id="GO:0006741">
    <property type="term" value="P:NADP+ biosynthetic process"/>
    <property type="evidence" value="ECO:0007669"/>
    <property type="project" value="UniProtKB-UniRule"/>
</dbReference>
<keyword evidence="6" id="KW-0067">ATP-binding</keyword>
<comment type="similarity">
    <text evidence="6">Belongs to the NAD kinase family.</text>
</comment>
<dbReference type="GO" id="GO:0051287">
    <property type="term" value="F:NAD binding"/>
    <property type="evidence" value="ECO:0007669"/>
    <property type="project" value="UniProtKB-ARBA"/>
</dbReference>
<evidence type="ECO:0000256" key="2">
    <source>
        <dbReference type="ARBA" id="ARBA00022777"/>
    </source>
</evidence>
<dbReference type="PANTHER" id="PTHR20275:SF0">
    <property type="entry name" value="NAD KINASE"/>
    <property type="match status" value="1"/>
</dbReference>
<sequence length="263" mass="29478">MEITFQKIGIFYNPKKRDAKKGIEIIKEWAIKKNYKVLIDDTDVDLGIAIGGDGTVLYALQRLASKGIPIAGINTGRLGFLTTVEFKDIGKFLFSLDEKKYFIEQHPVIKLKIDDNIYYAFNEVVFLKSENTPLISLNLLINGALLNTQPADGVIIATSAGSTAYALSAGGPIIFPDLEAFEFLPICAHSLISKPVVFPINSEIQISFSKRSLQVQVWVDGKKVDLVGNRQKVIITKAEFYGKLIFLPGWDFINRLKKKLHWR</sequence>
<dbReference type="GO" id="GO:0046872">
    <property type="term" value="F:metal ion binding"/>
    <property type="evidence" value="ECO:0007669"/>
    <property type="project" value="UniProtKB-UniRule"/>
</dbReference>
<feature type="binding site" evidence="6">
    <location>
        <begin position="163"/>
        <end position="168"/>
    </location>
    <ligand>
        <name>NAD(+)</name>
        <dbReference type="ChEBI" id="CHEBI:57540"/>
    </ligand>
</feature>
<dbReference type="GO" id="GO:0005737">
    <property type="term" value="C:cytoplasm"/>
    <property type="evidence" value="ECO:0007669"/>
    <property type="project" value="UniProtKB-SubCell"/>
</dbReference>
<gene>
    <name evidence="6" type="primary">nadK</name>
    <name evidence="7" type="ORF">ENW00_01340</name>
</gene>
<comment type="cofactor">
    <cofactor evidence="6">
        <name>a divalent metal cation</name>
        <dbReference type="ChEBI" id="CHEBI:60240"/>
    </cofactor>
</comment>
<dbReference type="SUPFAM" id="SSF111331">
    <property type="entry name" value="NAD kinase/diacylglycerol kinase-like"/>
    <property type="match status" value="1"/>
</dbReference>
<keyword evidence="6" id="KW-0963">Cytoplasm</keyword>
<dbReference type="AlphaFoldDB" id="A0A7C3RLC2"/>
<dbReference type="InterPro" id="IPR016064">
    <property type="entry name" value="NAD/diacylglycerol_kinase_sf"/>
</dbReference>
<dbReference type="GO" id="GO:0005524">
    <property type="term" value="F:ATP binding"/>
    <property type="evidence" value="ECO:0007669"/>
    <property type="project" value="UniProtKB-KW"/>
</dbReference>
<dbReference type="EC" id="2.7.1.23" evidence="6"/>
<keyword evidence="3 6" id="KW-0521">NADP</keyword>
<feature type="active site" description="Proton acceptor" evidence="6">
    <location>
        <position position="53"/>
    </location>
</feature>
<name>A0A7C3RLC2_DICTH</name>
<comment type="caution">
    <text evidence="6">Lacks conserved residue(s) required for the propagation of feature annotation.</text>
</comment>
<dbReference type="PANTHER" id="PTHR20275">
    <property type="entry name" value="NAD KINASE"/>
    <property type="match status" value="1"/>
</dbReference>
<feature type="binding site" evidence="6">
    <location>
        <position position="152"/>
    </location>
    <ligand>
        <name>NAD(+)</name>
        <dbReference type="ChEBI" id="CHEBI:57540"/>
    </ligand>
</feature>
<evidence type="ECO:0000313" key="7">
    <source>
        <dbReference type="EMBL" id="HFX12797.1"/>
    </source>
</evidence>
<protein>
    <recommendedName>
        <fullName evidence="6">NAD kinase</fullName>
        <ecNumber evidence="6">2.7.1.23</ecNumber>
    </recommendedName>
    <alternativeName>
        <fullName evidence="6">ATP-dependent NAD kinase</fullName>
    </alternativeName>
</protein>
<dbReference type="Gene3D" id="3.40.50.10330">
    <property type="entry name" value="Probable inorganic polyphosphate/atp-NAD kinase, domain 1"/>
    <property type="match status" value="1"/>
</dbReference>
<comment type="catalytic activity">
    <reaction evidence="5 6">
        <text>NAD(+) + ATP = ADP + NADP(+) + H(+)</text>
        <dbReference type="Rhea" id="RHEA:18629"/>
        <dbReference type="ChEBI" id="CHEBI:15378"/>
        <dbReference type="ChEBI" id="CHEBI:30616"/>
        <dbReference type="ChEBI" id="CHEBI:57540"/>
        <dbReference type="ChEBI" id="CHEBI:58349"/>
        <dbReference type="ChEBI" id="CHEBI:456216"/>
        <dbReference type="EC" id="2.7.1.23"/>
    </reaction>
</comment>
<dbReference type="Pfam" id="PF01513">
    <property type="entry name" value="NAD_kinase"/>
    <property type="match status" value="1"/>
</dbReference>
<feature type="binding site" evidence="6">
    <location>
        <begin position="53"/>
        <end position="54"/>
    </location>
    <ligand>
        <name>NAD(+)</name>
        <dbReference type="ChEBI" id="CHEBI:57540"/>
    </ligand>
</feature>
<dbReference type="Pfam" id="PF20143">
    <property type="entry name" value="NAD_kinase_C"/>
    <property type="match status" value="1"/>
</dbReference>
<feature type="binding site" evidence="6">
    <location>
        <position position="160"/>
    </location>
    <ligand>
        <name>NAD(+)</name>
        <dbReference type="ChEBI" id="CHEBI:57540"/>
    </ligand>
</feature>
<dbReference type="InterPro" id="IPR017437">
    <property type="entry name" value="ATP-NAD_kinase_PpnK-typ_C"/>
</dbReference>
<evidence type="ECO:0000256" key="1">
    <source>
        <dbReference type="ARBA" id="ARBA00022679"/>
    </source>
</evidence>
<comment type="subcellular location">
    <subcellularLocation>
        <location evidence="6">Cytoplasm</location>
    </subcellularLocation>
</comment>
<keyword evidence="2 6" id="KW-0418">Kinase</keyword>
<evidence type="ECO:0000256" key="4">
    <source>
        <dbReference type="ARBA" id="ARBA00023027"/>
    </source>
</evidence>
<dbReference type="EMBL" id="DTIN01000009">
    <property type="protein sequence ID" value="HFX12797.1"/>
    <property type="molecule type" value="Genomic_DNA"/>
</dbReference>
<dbReference type="Gene3D" id="2.60.200.30">
    <property type="entry name" value="Probable inorganic polyphosphate/atp-NAD kinase, domain 2"/>
    <property type="match status" value="1"/>
</dbReference>
<dbReference type="HAMAP" id="MF_00361">
    <property type="entry name" value="NAD_kinase"/>
    <property type="match status" value="1"/>
</dbReference>
<accession>A0A7C3RLC2</accession>
<evidence type="ECO:0000256" key="6">
    <source>
        <dbReference type="HAMAP-Rule" id="MF_00361"/>
    </source>
</evidence>
<evidence type="ECO:0000256" key="5">
    <source>
        <dbReference type="ARBA" id="ARBA00047925"/>
    </source>
</evidence>
<proteinExistence type="inferred from homology"/>
<dbReference type="InterPro" id="IPR002504">
    <property type="entry name" value="NADK"/>
</dbReference>
<dbReference type="GO" id="GO:0019674">
    <property type="term" value="P:NAD+ metabolic process"/>
    <property type="evidence" value="ECO:0007669"/>
    <property type="project" value="InterPro"/>
</dbReference>
<evidence type="ECO:0000256" key="3">
    <source>
        <dbReference type="ARBA" id="ARBA00022857"/>
    </source>
</evidence>
<organism evidence="7">
    <name type="scientific">Dictyoglomus thermophilum</name>
    <dbReference type="NCBI Taxonomy" id="14"/>
    <lineage>
        <taxon>Bacteria</taxon>
        <taxon>Pseudomonadati</taxon>
        <taxon>Dictyoglomota</taxon>
        <taxon>Dictyoglomia</taxon>
        <taxon>Dictyoglomales</taxon>
        <taxon>Dictyoglomaceae</taxon>
        <taxon>Dictyoglomus</taxon>
    </lineage>
</organism>
<comment type="caution">
    <text evidence="7">The sequence shown here is derived from an EMBL/GenBank/DDBJ whole genome shotgun (WGS) entry which is preliminary data.</text>
</comment>
<comment type="function">
    <text evidence="6">Involved in the regulation of the intracellular balance of NAD and NADP, and is a key enzyme in the biosynthesis of NADP. Catalyzes specifically the phosphorylation on 2'-hydroxyl of the adenosine moiety of NAD to yield NADP.</text>
</comment>